<evidence type="ECO:0000256" key="1">
    <source>
        <dbReference type="SAM" id="MobiDB-lite"/>
    </source>
</evidence>
<feature type="region of interest" description="Disordered" evidence="1">
    <location>
        <begin position="39"/>
        <end position="76"/>
    </location>
</feature>
<evidence type="ECO:0000313" key="2">
    <source>
        <dbReference type="EMBL" id="VYS66537.1"/>
    </source>
</evidence>
<gene>
    <name evidence="2" type="ORF">AN1_LOCUS21939</name>
</gene>
<accession>A0A654G0D8</accession>
<proteinExistence type="predicted"/>
<reference evidence="2 3" key="1">
    <citation type="submission" date="2019-11" db="EMBL/GenBank/DDBJ databases">
        <authorList>
            <person name="Jiao W.-B."/>
            <person name="Schneeberger K."/>
        </authorList>
    </citation>
    <scope>NUCLEOTIDE SEQUENCE [LARGE SCALE GENOMIC DNA]</scope>
    <source>
        <strain evidence="3">cv. An-1</strain>
    </source>
</reference>
<organism evidence="2 3">
    <name type="scientific">Arabidopsis thaliana</name>
    <name type="common">Mouse-ear cress</name>
    <dbReference type="NCBI Taxonomy" id="3702"/>
    <lineage>
        <taxon>Eukaryota</taxon>
        <taxon>Viridiplantae</taxon>
        <taxon>Streptophyta</taxon>
        <taxon>Embryophyta</taxon>
        <taxon>Tracheophyta</taxon>
        <taxon>Spermatophyta</taxon>
        <taxon>Magnoliopsida</taxon>
        <taxon>eudicotyledons</taxon>
        <taxon>Gunneridae</taxon>
        <taxon>Pentapetalae</taxon>
        <taxon>rosids</taxon>
        <taxon>malvids</taxon>
        <taxon>Brassicales</taxon>
        <taxon>Brassicaceae</taxon>
        <taxon>Camelineae</taxon>
        <taxon>Arabidopsis</taxon>
    </lineage>
</organism>
<dbReference type="AlphaFoldDB" id="A0A654G0D8"/>
<dbReference type="Proteomes" id="UP000426265">
    <property type="component" value="Unassembled WGS sequence"/>
</dbReference>
<sequence>MYQKQRPETQRFNPKRTDTLTHLAANRGQRYIPEYKFEQKKKAPSYRPELADAEIQGKTGEKEETLGLGDERNQSG</sequence>
<name>A0A654G0D8_ARATH</name>
<dbReference type="EMBL" id="CACRSJ010000110">
    <property type="protein sequence ID" value="VYS66537.1"/>
    <property type="molecule type" value="Genomic_DNA"/>
</dbReference>
<protein>
    <submittedName>
        <fullName evidence="2">Uncharacterized protein</fullName>
    </submittedName>
</protein>
<evidence type="ECO:0000313" key="3">
    <source>
        <dbReference type="Proteomes" id="UP000426265"/>
    </source>
</evidence>
<feature type="compositionally biased region" description="Basic and acidic residues" evidence="1">
    <location>
        <begin position="59"/>
        <end position="76"/>
    </location>
</feature>